<reference evidence="2 3" key="1">
    <citation type="submission" date="2015-12" db="EMBL/GenBank/DDBJ databases">
        <title>Dictyostelia acquired genes for synthesis and detection of signals that induce cell-type specialization by lateral gene transfer from prokaryotes.</title>
        <authorList>
            <person name="Gloeckner G."/>
            <person name="Schaap P."/>
        </authorList>
    </citation>
    <scope>NUCLEOTIDE SEQUENCE [LARGE SCALE GENOMIC DNA]</scope>
    <source>
        <strain evidence="2 3">TK</strain>
    </source>
</reference>
<feature type="signal peptide" evidence="1">
    <location>
        <begin position="1"/>
        <end position="17"/>
    </location>
</feature>
<name>A0A151Z357_TIELA</name>
<dbReference type="EMBL" id="LODT01000051">
    <property type="protein sequence ID" value="KYQ88392.1"/>
    <property type="molecule type" value="Genomic_DNA"/>
</dbReference>
<dbReference type="FunCoup" id="A0A151Z357">
    <property type="interactions" value="74"/>
</dbReference>
<comment type="caution">
    <text evidence="2">The sequence shown here is derived from an EMBL/GenBank/DDBJ whole genome shotgun (WGS) entry which is preliminary data.</text>
</comment>
<evidence type="ECO:0000256" key="1">
    <source>
        <dbReference type="SAM" id="SignalP"/>
    </source>
</evidence>
<organism evidence="2 3">
    <name type="scientific">Tieghemostelium lacteum</name>
    <name type="common">Slime mold</name>
    <name type="synonym">Dictyostelium lacteum</name>
    <dbReference type="NCBI Taxonomy" id="361077"/>
    <lineage>
        <taxon>Eukaryota</taxon>
        <taxon>Amoebozoa</taxon>
        <taxon>Evosea</taxon>
        <taxon>Eumycetozoa</taxon>
        <taxon>Dictyostelia</taxon>
        <taxon>Dictyosteliales</taxon>
        <taxon>Raperosteliaceae</taxon>
        <taxon>Tieghemostelium</taxon>
    </lineage>
</organism>
<protein>
    <recommendedName>
        <fullName evidence="4">Transmembrane protein</fullName>
    </recommendedName>
</protein>
<gene>
    <name evidence="2" type="ORF">DLAC_11090</name>
</gene>
<sequence length="202" mass="22645">MNSILIALILLVTIVYADYATIYYSYNSCDGYITQVDSTLSGVCVGYNIVNCDYQNNQVVVNYYNDEACTSYGYSTYSQFNQCQGGTVVNCTTDLPQPSQTYTSMVFSQDCNQQKYPLFASSLPIDYCYQVAQPNYQFQINKCNDSYVTEYYYSDLPSSGTSGSSAATPICGEQQYYEFAHYYPLEGDTQCQPGATLYTCNP</sequence>
<keyword evidence="1" id="KW-0732">Signal</keyword>
<keyword evidence="3" id="KW-1185">Reference proteome</keyword>
<evidence type="ECO:0008006" key="4">
    <source>
        <dbReference type="Google" id="ProtNLM"/>
    </source>
</evidence>
<dbReference type="Proteomes" id="UP000076078">
    <property type="component" value="Unassembled WGS sequence"/>
</dbReference>
<evidence type="ECO:0000313" key="3">
    <source>
        <dbReference type="Proteomes" id="UP000076078"/>
    </source>
</evidence>
<dbReference type="AlphaFoldDB" id="A0A151Z357"/>
<accession>A0A151Z357</accession>
<proteinExistence type="predicted"/>
<feature type="chain" id="PRO_5007592807" description="Transmembrane protein" evidence="1">
    <location>
        <begin position="18"/>
        <end position="202"/>
    </location>
</feature>
<evidence type="ECO:0000313" key="2">
    <source>
        <dbReference type="EMBL" id="KYQ88392.1"/>
    </source>
</evidence>
<dbReference type="InParanoid" id="A0A151Z357"/>